<dbReference type="PANTHER" id="PTHR23112:SF22">
    <property type="entry name" value="G-PROTEIN COUPLED RECEPTOR"/>
    <property type="match status" value="1"/>
</dbReference>
<evidence type="ECO:0000259" key="7">
    <source>
        <dbReference type="PROSITE" id="PS50261"/>
    </source>
</evidence>
<dbReference type="GO" id="GO:0005886">
    <property type="term" value="C:plasma membrane"/>
    <property type="evidence" value="ECO:0007669"/>
    <property type="project" value="TreeGrafter"/>
</dbReference>
<accession>A0A423VNW1</accession>
<sequence>MMTNVATLMARTYVHIPWAAGCQFQAFLIQMFMPADAFWSLAMAVNVYLTFYYKFDAQKLRKMEVPYLLCCYGIPFIIAFVYIFIKDPVKGSMYGDATLWCWIQQTWDIWRIATFYGPVWVTICVTSFIYIRAGREIYYNHKKLHGLNYTNHCEPEPLQMDNPFSTKTTEVSVTSEIVTTITEEPIDLAPLGAAQNRGSVVKQQPAAYTVTISATPSGSARPAPTTSTKNDNSGNDNDDSNDGNGSGGSNDDDDNSNNNNNNNATTTTTITATTTNNTHKAAQPRTTRRRAAYEANGATWQYTRCAILFFTAILVTWIPSTANRVYSVVHRGEISLPLEYIASFVLPLQGLWNAIIYVVTSWGACKNLANNVVIFFQGLFGLPATGLRGRSRSGGGGGVGGAVKGRGDGDGGAPAGHGAFELMSRGRGGRPSSDKNSETESMEELARVHCSAPRGDEP</sequence>
<feature type="region of interest" description="Disordered" evidence="5">
    <location>
        <begin position="391"/>
        <end position="458"/>
    </location>
</feature>
<protein>
    <recommendedName>
        <fullName evidence="7">G-protein coupled receptors family 2 profile 2 domain-containing protein</fullName>
    </recommendedName>
</protein>
<dbReference type="Gene3D" id="1.20.1070.10">
    <property type="entry name" value="Rhodopsin 7-helix transmembrane proteins"/>
    <property type="match status" value="1"/>
</dbReference>
<evidence type="ECO:0000313" key="9">
    <source>
        <dbReference type="Proteomes" id="UP000284375"/>
    </source>
</evidence>
<dbReference type="GO" id="GO:0007189">
    <property type="term" value="P:adenylate cyclase-activating G protein-coupled receptor signaling pathway"/>
    <property type="evidence" value="ECO:0007669"/>
    <property type="project" value="TreeGrafter"/>
</dbReference>
<feature type="transmembrane region" description="Helical" evidence="6">
    <location>
        <begin position="67"/>
        <end position="85"/>
    </location>
</feature>
<feature type="domain" description="G-protein coupled receptors family 2 profile 2" evidence="7">
    <location>
        <begin position="1"/>
        <end position="131"/>
    </location>
</feature>
<dbReference type="GO" id="GO:0007166">
    <property type="term" value="P:cell surface receptor signaling pathway"/>
    <property type="evidence" value="ECO:0007669"/>
    <property type="project" value="InterPro"/>
</dbReference>
<feature type="compositionally biased region" description="Gly residues" evidence="5">
    <location>
        <begin position="392"/>
        <end position="415"/>
    </location>
</feature>
<gene>
    <name evidence="8" type="ORF">VSDG_06553</name>
</gene>
<proteinExistence type="predicted"/>
<comment type="caution">
    <text evidence="8">The sequence shown here is derived from an EMBL/GenBank/DDBJ whole genome shotgun (WGS) entry which is preliminary data.</text>
</comment>
<dbReference type="SUPFAM" id="SSF81321">
    <property type="entry name" value="Family A G protein-coupled receptor-like"/>
    <property type="match status" value="1"/>
</dbReference>
<dbReference type="STRING" id="252740.A0A423VNW1"/>
<feature type="transmembrane region" description="Helical" evidence="6">
    <location>
        <begin position="302"/>
        <end position="320"/>
    </location>
</feature>
<evidence type="ECO:0000256" key="3">
    <source>
        <dbReference type="ARBA" id="ARBA00022989"/>
    </source>
</evidence>
<organism evidence="8 9">
    <name type="scientific">Cytospora chrysosperma</name>
    <name type="common">Cytospora canker fungus</name>
    <name type="synonym">Sphaeria chrysosperma</name>
    <dbReference type="NCBI Taxonomy" id="252740"/>
    <lineage>
        <taxon>Eukaryota</taxon>
        <taxon>Fungi</taxon>
        <taxon>Dikarya</taxon>
        <taxon>Ascomycota</taxon>
        <taxon>Pezizomycotina</taxon>
        <taxon>Sordariomycetes</taxon>
        <taxon>Sordariomycetidae</taxon>
        <taxon>Diaporthales</taxon>
        <taxon>Cytosporaceae</taxon>
        <taxon>Cytospora</taxon>
    </lineage>
</organism>
<name>A0A423VNW1_CYTCH</name>
<reference evidence="8 9" key="1">
    <citation type="submission" date="2015-09" db="EMBL/GenBank/DDBJ databases">
        <title>Host preference determinants of Valsa canker pathogens revealed by comparative genomics.</title>
        <authorList>
            <person name="Yin Z."/>
            <person name="Huang L."/>
        </authorList>
    </citation>
    <scope>NUCLEOTIDE SEQUENCE [LARGE SCALE GENOMIC DNA]</scope>
    <source>
        <strain evidence="8 9">YSFL</strain>
    </source>
</reference>
<dbReference type="PANTHER" id="PTHR23112">
    <property type="entry name" value="G PROTEIN-COUPLED RECEPTOR 157-RELATED"/>
    <property type="match status" value="1"/>
</dbReference>
<dbReference type="EMBL" id="LJZO01000036">
    <property type="protein sequence ID" value="ROV92682.1"/>
    <property type="molecule type" value="Genomic_DNA"/>
</dbReference>
<dbReference type="GO" id="GO:0004930">
    <property type="term" value="F:G protein-coupled receptor activity"/>
    <property type="evidence" value="ECO:0007669"/>
    <property type="project" value="TreeGrafter"/>
</dbReference>
<feature type="region of interest" description="Disordered" evidence="5">
    <location>
        <begin position="212"/>
        <end position="290"/>
    </location>
</feature>
<dbReference type="Proteomes" id="UP000284375">
    <property type="component" value="Unassembled WGS sequence"/>
</dbReference>
<evidence type="ECO:0000256" key="6">
    <source>
        <dbReference type="SAM" id="Phobius"/>
    </source>
</evidence>
<evidence type="ECO:0000256" key="2">
    <source>
        <dbReference type="ARBA" id="ARBA00022692"/>
    </source>
</evidence>
<feature type="compositionally biased region" description="Low complexity" evidence="5">
    <location>
        <begin position="225"/>
        <end position="235"/>
    </location>
</feature>
<comment type="subcellular location">
    <subcellularLocation>
        <location evidence="1">Membrane</location>
        <topology evidence="1">Multi-pass membrane protein</topology>
    </subcellularLocation>
</comment>
<feature type="transmembrane region" description="Helical" evidence="6">
    <location>
        <begin position="38"/>
        <end position="55"/>
    </location>
</feature>
<feature type="transmembrane region" description="Helical" evidence="6">
    <location>
        <begin position="115"/>
        <end position="133"/>
    </location>
</feature>
<keyword evidence="9" id="KW-1185">Reference proteome</keyword>
<keyword evidence="4 6" id="KW-0472">Membrane</keyword>
<evidence type="ECO:0000256" key="1">
    <source>
        <dbReference type="ARBA" id="ARBA00004141"/>
    </source>
</evidence>
<keyword evidence="2 6" id="KW-0812">Transmembrane</keyword>
<feature type="transmembrane region" description="Helical" evidence="6">
    <location>
        <begin position="12"/>
        <end position="32"/>
    </location>
</feature>
<keyword evidence="3 6" id="KW-1133">Transmembrane helix</keyword>
<dbReference type="PROSITE" id="PS50261">
    <property type="entry name" value="G_PROTEIN_RECEP_F2_4"/>
    <property type="match status" value="1"/>
</dbReference>
<evidence type="ECO:0000256" key="4">
    <source>
        <dbReference type="ARBA" id="ARBA00023136"/>
    </source>
</evidence>
<dbReference type="Pfam" id="PF05462">
    <property type="entry name" value="Dicty_CAR"/>
    <property type="match status" value="1"/>
</dbReference>
<evidence type="ECO:0000313" key="8">
    <source>
        <dbReference type="EMBL" id="ROV92682.1"/>
    </source>
</evidence>
<evidence type="ECO:0000256" key="5">
    <source>
        <dbReference type="SAM" id="MobiDB-lite"/>
    </source>
</evidence>
<dbReference type="AlphaFoldDB" id="A0A423VNW1"/>
<feature type="compositionally biased region" description="Low complexity" evidence="5">
    <location>
        <begin position="256"/>
        <end position="285"/>
    </location>
</feature>
<dbReference type="OrthoDB" id="18453at2759"/>
<dbReference type="InterPro" id="IPR017981">
    <property type="entry name" value="GPCR_2-like_7TM"/>
</dbReference>
<feature type="transmembrane region" description="Helical" evidence="6">
    <location>
        <begin position="340"/>
        <end position="359"/>
    </location>
</feature>